<evidence type="ECO:0000313" key="1">
    <source>
        <dbReference type="EMBL" id="PSK91424.1"/>
    </source>
</evidence>
<keyword evidence="2" id="KW-1185">Reference proteome</keyword>
<organism evidence="1 2">
    <name type="scientific">Taibaiella chishuiensis</name>
    <dbReference type="NCBI Taxonomy" id="1434707"/>
    <lineage>
        <taxon>Bacteria</taxon>
        <taxon>Pseudomonadati</taxon>
        <taxon>Bacteroidota</taxon>
        <taxon>Chitinophagia</taxon>
        <taxon>Chitinophagales</taxon>
        <taxon>Chitinophagaceae</taxon>
        <taxon>Taibaiella</taxon>
    </lineage>
</organism>
<evidence type="ECO:0000313" key="2">
    <source>
        <dbReference type="Proteomes" id="UP000240572"/>
    </source>
</evidence>
<accession>A0A2P8D2G9</accession>
<name>A0A2P8D2G9_9BACT</name>
<protein>
    <submittedName>
        <fullName evidence="1">Uncharacterized protein</fullName>
    </submittedName>
</protein>
<dbReference type="Proteomes" id="UP000240572">
    <property type="component" value="Unassembled WGS sequence"/>
</dbReference>
<reference evidence="1 2" key="1">
    <citation type="submission" date="2018-03" db="EMBL/GenBank/DDBJ databases">
        <title>Genomic Encyclopedia of Type Strains, Phase III (KMG-III): the genomes of soil and plant-associated and newly described type strains.</title>
        <authorList>
            <person name="Whitman W."/>
        </authorList>
    </citation>
    <scope>NUCLEOTIDE SEQUENCE [LARGE SCALE GENOMIC DNA]</scope>
    <source>
        <strain evidence="1 2">CGMCC 1.12700</strain>
    </source>
</reference>
<sequence length="167" mass="18886">MAENQPGDILYYEAVQTEEGKKMLDQYTRELEHLLKDKFRQDIGVAVPSLTQAELREMECISFLPDEVTLRDMQDYIRAMLEAGTDAASEQNLNTILGLTKKIAVRSLTNSSDQPAVYGAATSVVLQDGNTYMAAYYIAERLCMASAWNISRDFKLHCYCLVIWKLA</sequence>
<gene>
    <name evidence="1" type="ORF">B0I18_1057</name>
</gene>
<dbReference type="AlphaFoldDB" id="A0A2P8D2G9"/>
<dbReference type="RefSeq" id="WP_106523328.1">
    <property type="nucleotide sequence ID" value="NZ_PYGD01000005.1"/>
</dbReference>
<proteinExistence type="predicted"/>
<comment type="caution">
    <text evidence="1">The sequence shown here is derived from an EMBL/GenBank/DDBJ whole genome shotgun (WGS) entry which is preliminary data.</text>
</comment>
<dbReference type="EMBL" id="PYGD01000005">
    <property type="protein sequence ID" value="PSK91424.1"/>
    <property type="molecule type" value="Genomic_DNA"/>
</dbReference>